<evidence type="ECO:0000256" key="11">
    <source>
        <dbReference type="ARBA" id="ARBA00022840"/>
    </source>
</evidence>
<evidence type="ECO:0000256" key="3">
    <source>
        <dbReference type="ARBA" id="ARBA00022527"/>
    </source>
</evidence>
<dbReference type="SUPFAM" id="SSF56112">
    <property type="entry name" value="Protein kinase-like (PK-like)"/>
    <property type="match status" value="1"/>
</dbReference>
<reference evidence="20 21" key="1">
    <citation type="journal article" date="2011" name="Science">
        <title>The Selaginella genome identifies genetic changes associated with the evolution of vascular plants.</title>
        <authorList>
            <person name="Banks J.A."/>
            <person name="Nishiyama T."/>
            <person name="Hasebe M."/>
            <person name="Bowman J.L."/>
            <person name="Gribskov M."/>
            <person name="dePamphilis C."/>
            <person name="Albert V.A."/>
            <person name="Aono N."/>
            <person name="Aoyama T."/>
            <person name="Ambrose B.A."/>
            <person name="Ashton N.W."/>
            <person name="Axtell M.J."/>
            <person name="Barker E."/>
            <person name="Barker M.S."/>
            <person name="Bennetzen J.L."/>
            <person name="Bonawitz N.D."/>
            <person name="Chapple C."/>
            <person name="Cheng C."/>
            <person name="Correa L.G."/>
            <person name="Dacre M."/>
            <person name="DeBarry J."/>
            <person name="Dreyer I."/>
            <person name="Elias M."/>
            <person name="Engstrom E.M."/>
            <person name="Estelle M."/>
            <person name="Feng L."/>
            <person name="Finet C."/>
            <person name="Floyd S.K."/>
            <person name="Frommer W.B."/>
            <person name="Fujita T."/>
            <person name="Gramzow L."/>
            <person name="Gutensohn M."/>
            <person name="Harholt J."/>
            <person name="Hattori M."/>
            <person name="Heyl A."/>
            <person name="Hirai T."/>
            <person name="Hiwatashi Y."/>
            <person name="Ishikawa M."/>
            <person name="Iwata M."/>
            <person name="Karol K.G."/>
            <person name="Koehler B."/>
            <person name="Kolukisaoglu U."/>
            <person name="Kubo M."/>
            <person name="Kurata T."/>
            <person name="Lalonde S."/>
            <person name="Li K."/>
            <person name="Li Y."/>
            <person name="Litt A."/>
            <person name="Lyons E."/>
            <person name="Manning G."/>
            <person name="Maruyama T."/>
            <person name="Michael T.P."/>
            <person name="Mikami K."/>
            <person name="Miyazaki S."/>
            <person name="Morinaga S."/>
            <person name="Murata T."/>
            <person name="Mueller-Roeber B."/>
            <person name="Nelson D.R."/>
            <person name="Obara M."/>
            <person name="Oguri Y."/>
            <person name="Olmstead R.G."/>
            <person name="Onodera N."/>
            <person name="Petersen B.L."/>
            <person name="Pils B."/>
            <person name="Prigge M."/>
            <person name="Rensing S.A."/>
            <person name="Riano-Pachon D.M."/>
            <person name="Roberts A.W."/>
            <person name="Sato Y."/>
            <person name="Scheller H.V."/>
            <person name="Schulz B."/>
            <person name="Schulz C."/>
            <person name="Shakirov E.V."/>
            <person name="Shibagaki N."/>
            <person name="Shinohara N."/>
            <person name="Shippen D.E."/>
            <person name="Soerensen I."/>
            <person name="Sotooka R."/>
            <person name="Sugimoto N."/>
            <person name="Sugita M."/>
            <person name="Sumikawa N."/>
            <person name="Tanurdzic M."/>
            <person name="Theissen G."/>
            <person name="Ulvskov P."/>
            <person name="Wakazuki S."/>
            <person name="Weng J.K."/>
            <person name="Willats W.W."/>
            <person name="Wipf D."/>
            <person name="Wolf P.G."/>
            <person name="Yang L."/>
            <person name="Zimmer A.D."/>
            <person name="Zhu Q."/>
            <person name="Mitros T."/>
            <person name="Hellsten U."/>
            <person name="Loque D."/>
            <person name="Otillar R."/>
            <person name="Salamov A."/>
            <person name="Schmutz J."/>
            <person name="Shapiro H."/>
            <person name="Lindquist E."/>
            <person name="Lucas S."/>
            <person name="Rokhsar D."/>
            <person name="Grigoriev I.V."/>
        </authorList>
    </citation>
    <scope>NUCLEOTIDE SEQUENCE [LARGE SCALE GENOMIC DNA]</scope>
</reference>
<dbReference type="KEGG" id="smo:SELMODRAFT_24884"/>
<evidence type="ECO:0000256" key="14">
    <source>
        <dbReference type="ARBA" id="ARBA00023180"/>
    </source>
</evidence>
<proteinExistence type="inferred from homology"/>
<dbReference type="SMART" id="SM00220">
    <property type="entry name" value="S_TKc"/>
    <property type="match status" value="1"/>
</dbReference>
<evidence type="ECO:0000313" key="21">
    <source>
        <dbReference type="Proteomes" id="UP000001514"/>
    </source>
</evidence>
<dbReference type="InParanoid" id="D8R175"/>
<dbReference type="InterPro" id="IPR011009">
    <property type="entry name" value="Kinase-like_dom_sf"/>
</dbReference>
<dbReference type="HOGENOM" id="CLU_000288_21_4_1"/>
<evidence type="ECO:0000256" key="18">
    <source>
        <dbReference type="RuleBase" id="RU000304"/>
    </source>
</evidence>
<evidence type="ECO:0000256" key="17">
    <source>
        <dbReference type="PROSITE-ProRule" id="PRU10141"/>
    </source>
</evidence>
<evidence type="ECO:0000313" key="20">
    <source>
        <dbReference type="EMBL" id="EFJ34218.1"/>
    </source>
</evidence>
<dbReference type="eggNOG" id="ENOG502RFYK">
    <property type="taxonomic scope" value="Eukaryota"/>
</dbReference>
<dbReference type="AlphaFoldDB" id="D8R175"/>
<protein>
    <recommendedName>
        <fullName evidence="2">non-specific serine/threonine protein kinase</fullName>
        <ecNumber evidence="2">2.7.11.1</ecNumber>
    </recommendedName>
</protein>
<dbReference type="CDD" id="cd14066">
    <property type="entry name" value="STKc_IRAK"/>
    <property type="match status" value="1"/>
</dbReference>
<comment type="catalytic activity">
    <reaction evidence="15">
        <text>L-threonyl-[protein] + ATP = O-phospho-L-threonyl-[protein] + ADP + H(+)</text>
        <dbReference type="Rhea" id="RHEA:46608"/>
        <dbReference type="Rhea" id="RHEA-COMP:11060"/>
        <dbReference type="Rhea" id="RHEA-COMP:11605"/>
        <dbReference type="ChEBI" id="CHEBI:15378"/>
        <dbReference type="ChEBI" id="CHEBI:30013"/>
        <dbReference type="ChEBI" id="CHEBI:30616"/>
        <dbReference type="ChEBI" id="CHEBI:61977"/>
        <dbReference type="ChEBI" id="CHEBI:456216"/>
        <dbReference type="EC" id="2.7.11.1"/>
    </reaction>
</comment>
<dbReference type="Gene3D" id="3.30.200.20">
    <property type="entry name" value="Phosphorylase Kinase, domain 1"/>
    <property type="match status" value="1"/>
</dbReference>
<evidence type="ECO:0000256" key="9">
    <source>
        <dbReference type="ARBA" id="ARBA00022741"/>
    </source>
</evidence>
<evidence type="ECO:0000256" key="5">
    <source>
        <dbReference type="ARBA" id="ARBA00022679"/>
    </source>
</evidence>
<accession>D8R175</accession>
<keyword evidence="21" id="KW-1185">Reference proteome</keyword>
<dbReference type="Gene3D" id="1.10.510.10">
    <property type="entry name" value="Transferase(Phosphotransferase) domain 1"/>
    <property type="match status" value="1"/>
</dbReference>
<name>D8R175_SELML</name>
<feature type="binding site" evidence="17">
    <location>
        <position position="56"/>
    </location>
    <ligand>
        <name>ATP</name>
        <dbReference type="ChEBI" id="CHEBI:30616"/>
    </ligand>
</feature>
<dbReference type="OrthoDB" id="2015206at2759"/>
<dbReference type="InterPro" id="IPR008271">
    <property type="entry name" value="Ser/Thr_kinase_AS"/>
</dbReference>
<evidence type="ECO:0000256" key="15">
    <source>
        <dbReference type="ARBA" id="ARBA00047899"/>
    </source>
</evidence>
<dbReference type="InterPro" id="IPR001245">
    <property type="entry name" value="Ser-Thr/Tyr_kinase_cat_dom"/>
</dbReference>
<keyword evidence="10" id="KW-0418">Kinase</keyword>
<dbReference type="InterPro" id="IPR017441">
    <property type="entry name" value="Protein_kinase_ATP_BS"/>
</dbReference>
<dbReference type="PROSITE" id="PS00107">
    <property type="entry name" value="PROTEIN_KINASE_ATP"/>
    <property type="match status" value="1"/>
</dbReference>
<keyword evidence="3 18" id="KW-0723">Serine/threonine-protein kinase</keyword>
<dbReference type="FunFam" id="1.10.510.10:FF:000453">
    <property type="entry name" value="LRR receptor-like serine/threonine-protein kinase HSL2"/>
    <property type="match status" value="1"/>
</dbReference>
<dbReference type="EC" id="2.7.11.1" evidence="2"/>
<sequence length="308" mass="34533">SSIGEIAPKFKGCKWFTLDDLKKASDNFSSNHLIGVGGYGKVYKGQLHTGELVAIKRAEKESLQGLEEFRTEIELFSRLHHKNLVNLIGFCTDDGQQMLVYEFMPNRTLRDHLYASNTAEQALNWKTRLSIALGSAKGLEYLHELADPPIIHRDVKSSNILLDENLVAKVADLGLSKLAPTCSDEKTYSSVQVKGTLGYLDPEYYAYHQLSAKSDVYSFGVVLIEIITGKQPIDNGSFIVKEIKESVAWGGVASLLSFVDKRLLDKTTVEQVKKYFRLALQCVEDSGQDRPKMNEVVKKLEEIIKLQE</sequence>
<keyword evidence="5" id="KW-0808">Transferase</keyword>
<evidence type="ECO:0000256" key="6">
    <source>
        <dbReference type="ARBA" id="ARBA00022692"/>
    </source>
</evidence>
<gene>
    <name evidence="20" type="ORF">SELMODRAFT_24884</name>
</gene>
<dbReference type="GO" id="GO:0005524">
    <property type="term" value="F:ATP binding"/>
    <property type="evidence" value="ECO:0007669"/>
    <property type="project" value="UniProtKB-UniRule"/>
</dbReference>
<dbReference type="GO" id="GO:0004672">
    <property type="term" value="F:protein kinase activity"/>
    <property type="evidence" value="ECO:0000318"/>
    <property type="project" value="GO_Central"/>
</dbReference>
<evidence type="ECO:0000256" key="4">
    <source>
        <dbReference type="ARBA" id="ARBA00022614"/>
    </source>
</evidence>
<keyword evidence="9 17" id="KW-0547">Nucleotide-binding</keyword>
<keyword evidence="7" id="KW-0732">Signal</keyword>
<keyword evidence="12" id="KW-1133">Transmembrane helix</keyword>
<dbReference type="Proteomes" id="UP000001514">
    <property type="component" value="Unassembled WGS sequence"/>
</dbReference>
<dbReference type="GO" id="GO:0016020">
    <property type="term" value="C:membrane"/>
    <property type="evidence" value="ECO:0007669"/>
    <property type="project" value="UniProtKB-SubCell"/>
</dbReference>
<dbReference type="PANTHER" id="PTHR45974">
    <property type="entry name" value="RECEPTOR-LIKE PROTEIN 55"/>
    <property type="match status" value="1"/>
</dbReference>
<evidence type="ECO:0000259" key="19">
    <source>
        <dbReference type="PROSITE" id="PS50011"/>
    </source>
</evidence>
<keyword evidence="4" id="KW-0433">Leucine-rich repeat</keyword>
<evidence type="ECO:0000256" key="10">
    <source>
        <dbReference type="ARBA" id="ARBA00022777"/>
    </source>
</evidence>
<evidence type="ECO:0000256" key="13">
    <source>
        <dbReference type="ARBA" id="ARBA00023136"/>
    </source>
</evidence>
<dbReference type="FunFam" id="3.30.200.20:FF:000039">
    <property type="entry name" value="receptor-like protein kinase FERONIA"/>
    <property type="match status" value="1"/>
</dbReference>
<dbReference type="PANTHER" id="PTHR45974:SF266">
    <property type="entry name" value="LEUCINE-RICH REPEAT RECEPTOR PROTEIN KINASE HPCA1"/>
    <property type="match status" value="1"/>
</dbReference>
<evidence type="ECO:0000256" key="2">
    <source>
        <dbReference type="ARBA" id="ARBA00012513"/>
    </source>
</evidence>
<organism evidence="21">
    <name type="scientific">Selaginella moellendorffii</name>
    <name type="common">Spikemoss</name>
    <dbReference type="NCBI Taxonomy" id="88036"/>
    <lineage>
        <taxon>Eukaryota</taxon>
        <taxon>Viridiplantae</taxon>
        <taxon>Streptophyta</taxon>
        <taxon>Embryophyta</taxon>
        <taxon>Tracheophyta</taxon>
        <taxon>Lycopodiopsida</taxon>
        <taxon>Selaginellales</taxon>
        <taxon>Selaginellaceae</taxon>
        <taxon>Selaginella</taxon>
    </lineage>
</organism>
<dbReference type="PROSITE" id="PS00108">
    <property type="entry name" value="PROTEIN_KINASE_ST"/>
    <property type="match status" value="1"/>
</dbReference>
<comment type="similarity">
    <text evidence="18">Belongs to the protein kinase superfamily.</text>
</comment>
<evidence type="ECO:0000256" key="8">
    <source>
        <dbReference type="ARBA" id="ARBA00022737"/>
    </source>
</evidence>
<evidence type="ECO:0000256" key="12">
    <source>
        <dbReference type="ARBA" id="ARBA00022989"/>
    </source>
</evidence>
<dbReference type="OMA" id="EAMWRIV"/>
<evidence type="ECO:0000256" key="7">
    <source>
        <dbReference type="ARBA" id="ARBA00022729"/>
    </source>
</evidence>
<dbReference type="EMBL" id="GL377570">
    <property type="protein sequence ID" value="EFJ34218.1"/>
    <property type="molecule type" value="Genomic_DNA"/>
</dbReference>
<feature type="domain" description="Protein kinase" evidence="19">
    <location>
        <begin position="28"/>
        <end position="304"/>
    </location>
</feature>
<dbReference type="STRING" id="88036.D8R175"/>
<dbReference type="GO" id="GO:0045088">
    <property type="term" value="P:regulation of innate immune response"/>
    <property type="evidence" value="ECO:0000318"/>
    <property type="project" value="GO_Central"/>
</dbReference>
<feature type="non-terminal residue" evidence="20">
    <location>
        <position position="1"/>
    </location>
</feature>
<keyword evidence="6" id="KW-0812">Transmembrane</keyword>
<dbReference type="PIRSF" id="PIRSF000654">
    <property type="entry name" value="Integrin-linked_kinase"/>
    <property type="match status" value="1"/>
</dbReference>
<dbReference type="InterPro" id="IPR000719">
    <property type="entry name" value="Prot_kinase_dom"/>
</dbReference>
<keyword evidence="14" id="KW-0325">Glycoprotein</keyword>
<comment type="catalytic activity">
    <reaction evidence="16">
        <text>L-seryl-[protein] + ATP = O-phospho-L-seryl-[protein] + ADP + H(+)</text>
        <dbReference type="Rhea" id="RHEA:17989"/>
        <dbReference type="Rhea" id="RHEA-COMP:9863"/>
        <dbReference type="Rhea" id="RHEA-COMP:11604"/>
        <dbReference type="ChEBI" id="CHEBI:15378"/>
        <dbReference type="ChEBI" id="CHEBI:29999"/>
        <dbReference type="ChEBI" id="CHEBI:30616"/>
        <dbReference type="ChEBI" id="CHEBI:83421"/>
        <dbReference type="ChEBI" id="CHEBI:456216"/>
        <dbReference type="EC" id="2.7.11.1"/>
    </reaction>
</comment>
<keyword evidence="11 17" id="KW-0067">ATP-binding</keyword>
<dbReference type="GO" id="GO:0004674">
    <property type="term" value="F:protein serine/threonine kinase activity"/>
    <property type="evidence" value="ECO:0007669"/>
    <property type="project" value="UniProtKB-KW"/>
</dbReference>
<evidence type="ECO:0000256" key="16">
    <source>
        <dbReference type="ARBA" id="ARBA00048679"/>
    </source>
</evidence>
<keyword evidence="8" id="KW-0677">Repeat</keyword>
<evidence type="ECO:0000256" key="1">
    <source>
        <dbReference type="ARBA" id="ARBA00004167"/>
    </source>
</evidence>
<dbReference type="PROSITE" id="PS50011">
    <property type="entry name" value="PROTEIN_KINASE_DOM"/>
    <property type="match status" value="1"/>
</dbReference>
<feature type="non-terminal residue" evidence="20">
    <location>
        <position position="308"/>
    </location>
</feature>
<dbReference type="Gramene" id="EFJ34218">
    <property type="protein sequence ID" value="EFJ34218"/>
    <property type="gene ID" value="SELMODRAFT_24884"/>
</dbReference>
<keyword evidence="13" id="KW-0472">Membrane</keyword>
<comment type="subcellular location">
    <subcellularLocation>
        <location evidence="1">Membrane</location>
        <topology evidence="1">Single-pass membrane protein</topology>
    </subcellularLocation>
</comment>
<dbReference type="Pfam" id="PF07714">
    <property type="entry name" value="PK_Tyr_Ser-Thr"/>
    <property type="match status" value="1"/>
</dbReference>